<evidence type="ECO:0000256" key="2">
    <source>
        <dbReference type="SAM" id="MobiDB-lite"/>
    </source>
</evidence>
<proteinExistence type="inferred from homology"/>
<dbReference type="Proteomes" id="UP000023152">
    <property type="component" value="Unassembled WGS sequence"/>
</dbReference>
<name>X6M243_RETFI</name>
<dbReference type="InterPro" id="IPR027482">
    <property type="entry name" value="Sec1-like_dom2"/>
</dbReference>
<dbReference type="Gene3D" id="1.25.40.60">
    <property type="match status" value="1"/>
</dbReference>
<evidence type="ECO:0000313" key="4">
    <source>
        <dbReference type="Proteomes" id="UP000023152"/>
    </source>
</evidence>
<dbReference type="Gene3D" id="3.90.830.10">
    <property type="entry name" value="Syntaxin Binding Protein 1, Chain A, domain 2"/>
    <property type="match status" value="1"/>
</dbReference>
<dbReference type="InterPro" id="IPR036045">
    <property type="entry name" value="Sec1-like_sf"/>
</dbReference>
<dbReference type="OMA" id="HERESEW"/>
<feature type="region of interest" description="Disordered" evidence="2">
    <location>
        <begin position="339"/>
        <end position="369"/>
    </location>
</feature>
<dbReference type="Pfam" id="PF00995">
    <property type="entry name" value="Sec1"/>
    <property type="match status" value="1"/>
</dbReference>
<reference evidence="3 4" key="1">
    <citation type="journal article" date="2013" name="Curr. Biol.">
        <title>The Genome of the Foraminiferan Reticulomyxa filosa.</title>
        <authorList>
            <person name="Glockner G."/>
            <person name="Hulsmann N."/>
            <person name="Schleicher M."/>
            <person name="Noegel A.A."/>
            <person name="Eichinger L."/>
            <person name="Gallinger C."/>
            <person name="Pawlowski J."/>
            <person name="Sierra R."/>
            <person name="Euteneuer U."/>
            <person name="Pillet L."/>
            <person name="Moustafa A."/>
            <person name="Platzer M."/>
            <person name="Groth M."/>
            <person name="Szafranski K."/>
            <person name="Schliwa M."/>
        </authorList>
    </citation>
    <scope>NUCLEOTIDE SEQUENCE [LARGE SCALE GENOMIC DNA]</scope>
</reference>
<dbReference type="SUPFAM" id="SSF56815">
    <property type="entry name" value="Sec1/munc18-like (SM) proteins"/>
    <property type="match status" value="1"/>
</dbReference>
<organism evidence="3 4">
    <name type="scientific">Reticulomyxa filosa</name>
    <dbReference type="NCBI Taxonomy" id="46433"/>
    <lineage>
        <taxon>Eukaryota</taxon>
        <taxon>Sar</taxon>
        <taxon>Rhizaria</taxon>
        <taxon>Retaria</taxon>
        <taxon>Foraminifera</taxon>
        <taxon>Monothalamids</taxon>
        <taxon>Reticulomyxidae</taxon>
        <taxon>Reticulomyxa</taxon>
    </lineage>
</organism>
<comment type="similarity">
    <text evidence="1">Belongs to the STXBP/unc-18/SEC1 family.</text>
</comment>
<keyword evidence="4" id="KW-1185">Reference proteome</keyword>
<feature type="compositionally biased region" description="Basic residues" evidence="2">
    <location>
        <begin position="348"/>
        <end position="362"/>
    </location>
</feature>
<dbReference type="GO" id="GO:0016192">
    <property type="term" value="P:vesicle-mediated transport"/>
    <property type="evidence" value="ECO:0007669"/>
    <property type="project" value="InterPro"/>
</dbReference>
<gene>
    <name evidence="3" type="ORF">RFI_29455</name>
</gene>
<accession>X6M243</accession>
<sequence length="433" mass="49805">MLSSETDGRSEIKLAHLEAKRDRATLLVLDRADDPLTPLLHSMTFQAMVCDLLADRIRKDAPFCFYAHQYTICFCVVDTHIEESESRDEQIVLPTEEDKVWGKYRHAFIGEVNKRLPKEFNEWRNESAVVKFRDKKGAENLSNSELLKAAQDMPQYQQQIRRFKTNLDLAQAVTKCFGDQKLLDVILLEQDIACWIDSDGKKCDRDKLGARCSQDIFLSKDIKSFSELKLRLLMIYMISHGGLSDSTRKTLFEQARFSEKEQTTIMNLSALQVVLSSVKPPKEGHKNSEYWAAVQRAAKEHCEKSSEDSSPIRFLSFLEWALTNHIEGTEGKFEEHFPFVRDRPSGGKSRKRQATSFRKHKKGTETEKAPSGPRIIVYILGGVTYSELCTCYELSEKHNIDIFGSVKFEFLFLACVWCLFEKIKLRSLLFVNV</sequence>
<dbReference type="PIRSF" id="PIRSF005715">
    <property type="entry name" value="VPS45_Sec1"/>
    <property type="match status" value="1"/>
</dbReference>
<evidence type="ECO:0000256" key="1">
    <source>
        <dbReference type="ARBA" id="ARBA00009884"/>
    </source>
</evidence>
<dbReference type="OrthoDB" id="2228at2759"/>
<dbReference type="EMBL" id="ASPP01025542">
    <property type="protein sequence ID" value="ETO07934.1"/>
    <property type="molecule type" value="Genomic_DNA"/>
</dbReference>
<protein>
    <submittedName>
        <fullName evidence="3">Syntaxin binding protein</fullName>
    </submittedName>
</protein>
<evidence type="ECO:0000313" key="3">
    <source>
        <dbReference type="EMBL" id="ETO07934.1"/>
    </source>
</evidence>
<comment type="caution">
    <text evidence="3">The sequence shown here is derived from an EMBL/GenBank/DDBJ whole genome shotgun (WGS) entry which is preliminary data.</text>
</comment>
<dbReference type="PANTHER" id="PTHR11679">
    <property type="entry name" value="VESICLE PROTEIN SORTING-ASSOCIATED"/>
    <property type="match status" value="1"/>
</dbReference>
<dbReference type="InterPro" id="IPR001619">
    <property type="entry name" value="Sec1-like"/>
</dbReference>
<dbReference type="AlphaFoldDB" id="X6M243"/>
<dbReference type="Gene3D" id="3.40.50.1910">
    <property type="match status" value="1"/>
</dbReference>
<dbReference type="InterPro" id="IPR043127">
    <property type="entry name" value="Sec-1-like_dom3a"/>
</dbReference>